<dbReference type="Pfam" id="PF05437">
    <property type="entry name" value="AzlD"/>
    <property type="match status" value="1"/>
</dbReference>
<proteinExistence type="predicted"/>
<reference evidence="3" key="2">
    <citation type="submission" date="2017-06" db="EMBL/GenBank/DDBJ databases">
        <title>Whole genome sequence of Laribacter hongkongensis LHGZ1.</title>
        <authorList>
            <person name="Chen D."/>
            <person name="Wu H."/>
            <person name="Chen J."/>
        </authorList>
    </citation>
    <scope>NUCLEOTIDE SEQUENCE [LARGE SCALE GENOMIC DNA]</scope>
    <source>
        <strain evidence="3">LHGZ1</strain>
    </source>
</reference>
<evidence type="ECO:0000313" key="4">
    <source>
        <dbReference type="Proteomes" id="UP001200247"/>
    </source>
</evidence>
<dbReference type="OrthoDB" id="515103at2"/>
<dbReference type="Proteomes" id="UP001200247">
    <property type="component" value="Unassembled WGS sequence"/>
</dbReference>
<reference evidence="1" key="3">
    <citation type="submission" date="2017-06" db="EMBL/GenBank/DDBJ databases">
        <authorList>
            <person name="Kim H.J."/>
            <person name="Triplett B.A."/>
        </authorList>
    </citation>
    <scope>NUCLEOTIDE SEQUENCE</scope>
    <source>
        <strain evidence="1">HLGZ1</strain>
    </source>
</reference>
<accession>A0A248LL79</accession>
<dbReference type="RefSeq" id="WP_088861359.1">
    <property type="nucleotide sequence ID" value="NZ_CP022115.1"/>
</dbReference>
<gene>
    <name evidence="2" type="ORF">LH440_09675</name>
    <name evidence="1" type="ORF">LHGZ1_2719</name>
</gene>
<dbReference type="Proteomes" id="UP000197424">
    <property type="component" value="Chromosome"/>
</dbReference>
<evidence type="ECO:0000313" key="3">
    <source>
        <dbReference type="Proteomes" id="UP000197424"/>
    </source>
</evidence>
<reference evidence="2 4" key="4">
    <citation type="submission" date="2021-10" db="EMBL/GenBank/DDBJ databases">
        <title>Whole-genome sequencing analysis of Laribacter hongkongensis: virulence gene profiles, carbohydrate-active enzyme prediction, and antimicrobial resistance characterization.</title>
        <authorList>
            <person name="Yuan P."/>
            <person name="Zhan Y."/>
            <person name="Chen D."/>
        </authorList>
    </citation>
    <scope>NUCLEOTIDE SEQUENCE [LARGE SCALE GENOMIC DNA]</scope>
    <source>
        <strain evidence="2 4">W67</strain>
    </source>
</reference>
<name>A0A248LL79_9NEIS</name>
<evidence type="ECO:0000313" key="2">
    <source>
        <dbReference type="EMBL" id="MCG9026165.1"/>
    </source>
</evidence>
<organism evidence="1 3">
    <name type="scientific">Laribacter hongkongensis</name>
    <dbReference type="NCBI Taxonomy" id="168471"/>
    <lineage>
        <taxon>Bacteria</taxon>
        <taxon>Pseudomonadati</taxon>
        <taxon>Pseudomonadota</taxon>
        <taxon>Betaproteobacteria</taxon>
        <taxon>Neisseriales</taxon>
        <taxon>Aquaspirillaceae</taxon>
        <taxon>Laribacter</taxon>
    </lineage>
</organism>
<reference evidence="1" key="1">
    <citation type="journal article" date="2017" name="J. Antimicrob. Chemother.">
        <title>Emergence and genomic analysis of MDR Laribacter hongkongensis strain HLGZ1 from Guangzhou, China.</title>
        <authorList>
            <person name="Wu H.K."/>
            <person name="Chen J.H."/>
            <person name="Yang L."/>
            <person name="Li A.R."/>
            <person name="Su D.H."/>
            <person name="Lin Y.P."/>
            <person name="Chen D.Q."/>
        </authorList>
    </citation>
    <scope>NUCLEOTIDE SEQUENCE</scope>
    <source>
        <strain evidence="1">HLGZ1</strain>
    </source>
</reference>
<dbReference type="EMBL" id="JAJAXM010000016">
    <property type="protein sequence ID" value="MCG9026165.1"/>
    <property type="molecule type" value="Genomic_DNA"/>
</dbReference>
<protein>
    <submittedName>
        <fullName evidence="1 2">AzlD domain-containing protein</fullName>
    </submittedName>
</protein>
<evidence type="ECO:0000313" key="1">
    <source>
        <dbReference type="EMBL" id="ASJ25550.1"/>
    </source>
</evidence>
<dbReference type="InterPro" id="IPR008407">
    <property type="entry name" value="Brnchd-chn_aa_trnsp_AzlD"/>
</dbReference>
<dbReference type="AlphaFoldDB" id="A0A248LL79"/>
<dbReference type="EMBL" id="CP022115">
    <property type="protein sequence ID" value="ASJ25550.1"/>
    <property type="molecule type" value="Genomic_DNA"/>
</dbReference>
<sequence length="106" mass="11641">MMLVGLFALLGLVNFLLRYAFIGLLGERPLPDWLRLGLRFVPLAILTALITPDVLLPGGEWISSPLEPRLVAAVVAIAVAARTRHTLATLASGMLTFWLVQWLHTL</sequence>